<feature type="region of interest" description="Disordered" evidence="1">
    <location>
        <begin position="79"/>
        <end position="119"/>
    </location>
</feature>
<dbReference type="AlphaFoldDB" id="A0A511XEX2"/>
<protein>
    <submittedName>
        <fullName evidence="2">Uncharacterized protein</fullName>
    </submittedName>
</protein>
<evidence type="ECO:0000313" key="2">
    <source>
        <dbReference type="EMBL" id="GEN61512.1"/>
    </source>
</evidence>
<organism evidence="2 3">
    <name type="scientific">Acetobacter nitrogenifigens DSM 23921 = NBRC 105050</name>
    <dbReference type="NCBI Taxonomy" id="1120919"/>
    <lineage>
        <taxon>Bacteria</taxon>
        <taxon>Pseudomonadati</taxon>
        <taxon>Pseudomonadota</taxon>
        <taxon>Alphaproteobacteria</taxon>
        <taxon>Acetobacterales</taxon>
        <taxon>Acetobacteraceae</taxon>
        <taxon>Acetobacter</taxon>
    </lineage>
</organism>
<gene>
    <name evidence="2" type="ORF">ANI02nite_33960</name>
</gene>
<proteinExistence type="predicted"/>
<evidence type="ECO:0000256" key="1">
    <source>
        <dbReference type="SAM" id="MobiDB-lite"/>
    </source>
</evidence>
<comment type="caution">
    <text evidence="2">The sequence shown here is derived from an EMBL/GenBank/DDBJ whole genome shotgun (WGS) entry which is preliminary data.</text>
</comment>
<evidence type="ECO:0000313" key="3">
    <source>
        <dbReference type="Proteomes" id="UP000321635"/>
    </source>
</evidence>
<sequence>MHAGKRIVGRWPLPLHDRTPHRHDIRAPDRQIERQIARLDALHINTALRNQPQRPAFVLRVTPRDQQRAKGERLRFRPNLRRIRRASRRQGAARPPAPREIPPGQSALDGAGRPGATAPFRHPLKRALKMREQRIVARPLALLRQAVELETERFRMTARKARASVTAMSSVHASPVGVFANGVDGMGKISHNANFRVKRSFACRV</sequence>
<name>A0A511XEX2_9PROT</name>
<dbReference type="Proteomes" id="UP000321635">
    <property type="component" value="Unassembled WGS sequence"/>
</dbReference>
<feature type="region of interest" description="Disordered" evidence="1">
    <location>
        <begin position="1"/>
        <end position="22"/>
    </location>
</feature>
<accession>A0A511XEX2</accession>
<dbReference type="EMBL" id="BJYF01000041">
    <property type="protein sequence ID" value="GEN61512.1"/>
    <property type="molecule type" value="Genomic_DNA"/>
</dbReference>
<keyword evidence="3" id="KW-1185">Reference proteome</keyword>
<reference evidence="2 3" key="1">
    <citation type="submission" date="2019-07" db="EMBL/GenBank/DDBJ databases">
        <title>Whole genome shotgun sequence of Acetobacter nitrogenifigens NBRC 105050.</title>
        <authorList>
            <person name="Hosoyama A."/>
            <person name="Uohara A."/>
            <person name="Ohji S."/>
            <person name="Ichikawa N."/>
        </authorList>
    </citation>
    <scope>NUCLEOTIDE SEQUENCE [LARGE SCALE GENOMIC DNA]</scope>
    <source>
        <strain evidence="2 3">NBRC 105050</strain>
    </source>
</reference>
<feature type="compositionally biased region" description="Basic residues" evidence="1">
    <location>
        <begin position="79"/>
        <end position="88"/>
    </location>
</feature>